<keyword evidence="7" id="KW-0472">Membrane</keyword>
<dbReference type="PRINTS" id="PR00722">
    <property type="entry name" value="CHYMOTRYPSIN"/>
</dbReference>
<feature type="region of interest" description="Disordered" evidence="3">
    <location>
        <begin position="177"/>
        <end position="250"/>
    </location>
</feature>
<proteinExistence type="predicted"/>
<sequence length="446" mass="47029">MELIAFEFFRIFTMTVALHSSTASLQSPSARHPWRPPPAVVQTTAPAGPSNVREAPACSSLYSEVIVAQGEAVHFKSPNYPRKYPSNQRCGWRYQSADGSNLEISCSEISLGFRDYFDLIDTVSQRYVSYSWTALSNVRLSAPSDRLLVRLRSSYSWLGGARGFSCNVWGKSTDINPTSAPTTIAGTTSTPLASDSTSPITPAASETPSSTTTPDSSITPAAPETSASSTTSASPETPTTSTSAGTSSSCVCGAKPSVRIVGGAQASEGEYPWMASLGTGANFVCGGSLVTQSWIVTAAHCIKSNTMTMTIGLGYFNIFTPSSTSVTRAVRQIVKHPQYNANTLVNDIALLRIDPIDWAASPTIRPVCLPADLGEDFVDATATIVGWGSTQFGGQTSAVLREAQVPVLSYAECRKAYGTAVTTAMLCAGAALGGVDSCQVNRCCTH</sequence>
<dbReference type="GO" id="GO:0006508">
    <property type="term" value="P:proteolysis"/>
    <property type="evidence" value="ECO:0007669"/>
    <property type="project" value="UniProtKB-KW"/>
</dbReference>
<evidence type="ECO:0000256" key="3">
    <source>
        <dbReference type="SAM" id="MobiDB-lite"/>
    </source>
</evidence>
<dbReference type="KEGG" id="hazt:108668685"/>
<evidence type="ECO:0000259" key="4">
    <source>
        <dbReference type="PROSITE" id="PS01180"/>
    </source>
</evidence>
<evidence type="ECO:0000256" key="1">
    <source>
        <dbReference type="ARBA" id="ARBA00023157"/>
    </source>
</evidence>
<keyword evidence="1" id="KW-1015">Disulfide bond</keyword>
<dbReference type="GeneID" id="108668685"/>
<dbReference type="AlphaFoldDB" id="A0A8B7NCV4"/>
<dbReference type="SUPFAM" id="SSF49854">
    <property type="entry name" value="Spermadhesin, CUB domain"/>
    <property type="match status" value="1"/>
</dbReference>
<dbReference type="OMA" id="YEIRASP"/>
<dbReference type="Gene3D" id="2.60.120.290">
    <property type="entry name" value="Spermadhesin, CUB domain"/>
    <property type="match status" value="1"/>
</dbReference>
<evidence type="ECO:0000313" key="6">
    <source>
        <dbReference type="Proteomes" id="UP000694843"/>
    </source>
</evidence>
<dbReference type="SMART" id="SM00020">
    <property type="entry name" value="Tryp_SPc"/>
    <property type="match status" value="1"/>
</dbReference>
<dbReference type="Pfam" id="PF00089">
    <property type="entry name" value="Trypsin"/>
    <property type="match status" value="1"/>
</dbReference>
<evidence type="ECO:0000259" key="5">
    <source>
        <dbReference type="PROSITE" id="PS50240"/>
    </source>
</evidence>
<dbReference type="Pfam" id="PF00431">
    <property type="entry name" value="CUB"/>
    <property type="match status" value="1"/>
</dbReference>
<dbReference type="InterPro" id="IPR001314">
    <property type="entry name" value="Peptidase_S1A"/>
</dbReference>
<dbReference type="CDD" id="cd00041">
    <property type="entry name" value="CUB"/>
    <property type="match status" value="1"/>
</dbReference>
<dbReference type="PROSITE" id="PS01180">
    <property type="entry name" value="CUB"/>
    <property type="match status" value="1"/>
</dbReference>
<dbReference type="OrthoDB" id="6514235at2759"/>
<reference evidence="7" key="1">
    <citation type="submission" date="2025-08" db="UniProtKB">
        <authorList>
            <consortium name="RefSeq"/>
        </authorList>
    </citation>
    <scope>IDENTIFICATION</scope>
    <source>
        <tissue evidence="7">Whole organism</tissue>
    </source>
</reference>
<feature type="compositionally biased region" description="Low complexity" evidence="3">
    <location>
        <begin position="196"/>
        <end position="249"/>
    </location>
</feature>
<keyword evidence="7" id="KW-0645">Protease</keyword>
<dbReference type="CDD" id="cd00190">
    <property type="entry name" value="Tryp_SPc"/>
    <property type="match status" value="1"/>
</dbReference>
<gene>
    <name evidence="7" type="primary">LOC108668685</name>
</gene>
<dbReference type="Gene3D" id="2.40.10.10">
    <property type="entry name" value="Trypsin-like serine proteases"/>
    <property type="match status" value="1"/>
</dbReference>
<dbReference type="InterPro" id="IPR043504">
    <property type="entry name" value="Peptidase_S1_PA_chymotrypsin"/>
</dbReference>
<name>A0A8B7NCV4_HYAAZ</name>
<protein>
    <submittedName>
        <fullName evidence="7">Transmembrane protease serine 9</fullName>
    </submittedName>
</protein>
<feature type="domain" description="Peptidase S1" evidence="5">
    <location>
        <begin position="260"/>
        <end position="439"/>
    </location>
</feature>
<accession>A0A8B7NCV4</accession>
<dbReference type="PANTHER" id="PTHR24252">
    <property type="entry name" value="ACROSIN-RELATED"/>
    <property type="match status" value="1"/>
</dbReference>
<keyword evidence="7" id="KW-0812">Transmembrane</keyword>
<dbReference type="Proteomes" id="UP000694843">
    <property type="component" value="Unplaced"/>
</dbReference>
<evidence type="ECO:0000313" key="7">
    <source>
        <dbReference type="RefSeq" id="XP_018011417.1"/>
    </source>
</evidence>
<comment type="caution">
    <text evidence="2">Lacks conserved residue(s) required for the propagation of feature annotation.</text>
</comment>
<dbReference type="PANTHER" id="PTHR24252:SF7">
    <property type="entry name" value="HYALIN"/>
    <property type="match status" value="1"/>
</dbReference>
<dbReference type="InterPro" id="IPR001254">
    <property type="entry name" value="Trypsin_dom"/>
</dbReference>
<dbReference type="FunFam" id="2.40.10.10:FF:000068">
    <property type="entry name" value="transmembrane protease serine 2"/>
    <property type="match status" value="1"/>
</dbReference>
<feature type="domain" description="CUB" evidence="4">
    <location>
        <begin position="58"/>
        <end position="171"/>
    </location>
</feature>
<dbReference type="GO" id="GO:0004252">
    <property type="term" value="F:serine-type endopeptidase activity"/>
    <property type="evidence" value="ECO:0007669"/>
    <property type="project" value="InterPro"/>
</dbReference>
<evidence type="ECO:0000256" key="2">
    <source>
        <dbReference type="PROSITE-ProRule" id="PRU00059"/>
    </source>
</evidence>
<dbReference type="PROSITE" id="PS50240">
    <property type="entry name" value="TRYPSIN_DOM"/>
    <property type="match status" value="1"/>
</dbReference>
<keyword evidence="6" id="KW-1185">Reference proteome</keyword>
<dbReference type="InterPro" id="IPR035914">
    <property type="entry name" value="Sperma_CUB_dom_sf"/>
</dbReference>
<dbReference type="InterPro" id="IPR009003">
    <property type="entry name" value="Peptidase_S1_PA"/>
</dbReference>
<dbReference type="SUPFAM" id="SSF50494">
    <property type="entry name" value="Trypsin-like serine proteases"/>
    <property type="match status" value="1"/>
</dbReference>
<feature type="compositionally biased region" description="Polar residues" evidence="3">
    <location>
        <begin position="177"/>
        <end position="195"/>
    </location>
</feature>
<dbReference type="RefSeq" id="XP_018011417.1">
    <property type="nucleotide sequence ID" value="XM_018155928.2"/>
</dbReference>
<dbReference type="InterPro" id="IPR018114">
    <property type="entry name" value="TRYPSIN_HIS"/>
</dbReference>
<organism evidence="6 7">
    <name type="scientific">Hyalella azteca</name>
    <name type="common">Amphipod</name>
    <dbReference type="NCBI Taxonomy" id="294128"/>
    <lineage>
        <taxon>Eukaryota</taxon>
        <taxon>Metazoa</taxon>
        <taxon>Ecdysozoa</taxon>
        <taxon>Arthropoda</taxon>
        <taxon>Crustacea</taxon>
        <taxon>Multicrustacea</taxon>
        <taxon>Malacostraca</taxon>
        <taxon>Eumalacostraca</taxon>
        <taxon>Peracarida</taxon>
        <taxon>Amphipoda</taxon>
        <taxon>Senticaudata</taxon>
        <taxon>Talitrida</taxon>
        <taxon>Talitroidea</taxon>
        <taxon>Hyalellidae</taxon>
        <taxon>Hyalella</taxon>
    </lineage>
</organism>
<dbReference type="PROSITE" id="PS00134">
    <property type="entry name" value="TRYPSIN_HIS"/>
    <property type="match status" value="1"/>
</dbReference>
<keyword evidence="7" id="KW-0378">Hydrolase</keyword>
<dbReference type="InterPro" id="IPR000859">
    <property type="entry name" value="CUB_dom"/>
</dbReference>
<dbReference type="SMART" id="SM00042">
    <property type="entry name" value="CUB"/>
    <property type="match status" value="1"/>
</dbReference>